<dbReference type="EMBL" id="JAQQKW010000017">
    <property type="protein sequence ID" value="MDC7696126.1"/>
    <property type="molecule type" value="Genomic_DNA"/>
</dbReference>
<proteinExistence type="predicted"/>
<dbReference type="SUPFAM" id="SSF53187">
    <property type="entry name" value="Zn-dependent exopeptidases"/>
    <property type="match status" value="1"/>
</dbReference>
<evidence type="ECO:0000256" key="1">
    <source>
        <dbReference type="ARBA" id="ARBA00001947"/>
    </source>
</evidence>
<comment type="cofactor">
    <cofactor evidence="1">
        <name>Zn(2+)</name>
        <dbReference type="ChEBI" id="CHEBI:29105"/>
    </cofactor>
</comment>
<dbReference type="RefSeq" id="WP_272742767.1">
    <property type="nucleotide sequence ID" value="NZ_JAQQKW010000017.1"/>
</dbReference>
<feature type="chain" id="PRO_5047452100" evidence="5">
    <location>
        <begin position="25"/>
        <end position="368"/>
    </location>
</feature>
<name>A0ABT5IIT7_9CAUL</name>
<dbReference type="InterPro" id="IPR055438">
    <property type="entry name" value="AstE_AspA_cat"/>
</dbReference>
<evidence type="ECO:0000256" key="5">
    <source>
        <dbReference type="SAM" id="SignalP"/>
    </source>
</evidence>
<comment type="caution">
    <text evidence="7">The sequence shown here is derived from an EMBL/GenBank/DDBJ whole genome shotgun (WGS) entry which is preliminary data.</text>
</comment>
<keyword evidence="4" id="KW-0862">Zinc</keyword>
<evidence type="ECO:0000256" key="3">
    <source>
        <dbReference type="ARBA" id="ARBA00022801"/>
    </source>
</evidence>
<feature type="domain" description="Succinylglutamate desuccinylase/Aspartoacylase catalytic" evidence="6">
    <location>
        <begin position="80"/>
        <end position="262"/>
    </location>
</feature>
<feature type="signal peptide" evidence="5">
    <location>
        <begin position="1"/>
        <end position="24"/>
    </location>
</feature>
<keyword evidence="2" id="KW-0479">Metal-binding</keyword>
<dbReference type="PANTHER" id="PTHR37326:SF1">
    <property type="entry name" value="BLL3975 PROTEIN"/>
    <property type="match status" value="1"/>
</dbReference>
<dbReference type="Gene3D" id="3.40.630.10">
    <property type="entry name" value="Zn peptidases"/>
    <property type="match status" value="1"/>
</dbReference>
<dbReference type="PIRSF" id="PIRSF039012">
    <property type="entry name" value="ASP"/>
    <property type="match status" value="1"/>
</dbReference>
<reference evidence="7 8" key="1">
    <citation type="submission" date="2023-01" db="EMBL/GenBank/DDBJ databases">
        <title>Novel species of the genus Asticcacaulis isolated from rivers.</title>
        <authorList>
            <person name="Lu H."/>
        </authorList>
    </citation>
    <scope>NUCLEOTIDE SEQUENCE [LARGE SCALE GENOMIC DNA]</scope>
    <source>
        <strain evidence="7 8">DXS10W</strain>
    </source>
</reference>
<dbReference type="InterPro" id="IPR053138">
    <property type="entry name" value="N-alpha-Ac-DABA_deacetylase"/>
</dbReference>
<evidence type="ECO:0000313" key="8">
    <source>
        <dbReference type="Proteomes" id="UP001216595"/>
    </source>
</evidence>
<evidence type="ECO:0000256" key="2">
    <source>
        <dbReference type="ARBA" id="ARBA00022723"/>
    </source>
</evidence>
<dbReference type="Proteomes" id="UP001216595">
    <property type="component" value="Unassembled WGS sequence"/>
</dbReference>
<protein>
    <submittedName>
        <fullName evidence="7">M14 family metallopeptidase</fullName>
    </submittedName>
</protein>
<accession>A0ABT5IIT7</accession>
<organism evidence="7 8">
    <name type="scientific">Asticcacaulis currens</name>
    <dbReference type="NCBI Taxonomy" id="2984210"/>
    <lineage>
        <taxon>Bacteria</taxon>
        <taxon>Pseudomonadati</taxon>
        <taxon>Pseudomonadota</taxon>
        <taxon>Alphaproteobacteria</taxon>
        <taxon>Caulobacterales</taxon>
        <taxon>Caulobacteraceae</taxon>
        <taxon>Asticcacaulis</taxon>
    </lineage>
</organism>
<dbReference type="PANTHER" id="PTHR37326">
    <property type="entry name" value="BLL3975 PROTEIN"/>
    <property type="match status" value="1"/>
</dbReference>
<keyword evidence="3" id="KW-0378">Hydrolase</keyword>
<dbReference type="CDD" id="cd06251">
    <property type="entry name" value="M14_ASTE_ASPA-like"/>
    <property type="match status" value="1"/>
</dbReference>
<gene>
    <name evidence="7" type="ORF">PQU94_17760</name>
</gene>
<dbReference type="InterPro" id="IPR043795">
    <property type="entry name" value="N-alpha-Ac-DABA-like"/>
</dbReference>
<evidence type="ECO:0000259" key="6">
    <source>
        <dbReference type="Pfam" id="PF24827"/>
    </source>
</evidence>
<sequence length="368" mass="38669">MKRLIPLALTSLLALSVATLPVQAATTYTGDRVDGAPVIDQLDIADLPAGQITRLWFRVSDQAIGQGWYVPVIVIKGAKPGARLLLTAGIHGDELNGLAVIDRLVAETDPATLSGSIVAIPGLNSPGLLHSTRAFSSTGGTGGANLNRLMPGNPHGSPSDLYASRLWSKLFIGNADLAVDLHTQSQGSTYPMYIFAETAGARAMADLIGADVINMDPGVDGAVENMLNAHGFSAITLELGGAETFDTAMIERGVKGLRNLMRAHTMIPGKTEALKTGFVGNTTLDVTSPRGGYAYLKVRLGDTVKAGDLLATVHDGLGRETGRVLAPHDGQVLSHITDPRVEPGQMTVRLIWWDAKGVCAQTGCPPKK</sequence>
<evidence type="ECO:0000256" key="4">
    <source>
        <dbReference type="ARBA" id="ARBA00022833"/>
    </source>
</evidence>
<keyword evidence="8" id="KW-1185">Reference proteome</keyword>
<dbReference type="Pfam" id="PF24827">
    <property type="entry name" value="AstE_AspA_cat"/>
    <property type="match status" value="1"/>
</dbReference>
<evidence type="ECO:0000313" key="7">
    <source>
        <dbReference type="EMBL" id="MDC7696126.1"/>
    </source>
</evidence>
<keyword evidence="5" id="KW-0732">Signal</keyword>